<dbReference type="NCBIfam" id="TIGR03083">
    <property type="entry name" value="maleylpyruvate isomerase family mycothiol-dependent enzyme"/>
    <property type="match status" value="1"/>
</dbReference>
<dbReference type="InterPro" id="IPR017517">
    <property type="entry name" value="Maleyloyr_isom"/>
</dbReference>
<dbReference type="InterPro" id="IPR034660">
    <property type="entry name" value="DinB/YfiT-like"/>
</dbReference>
<dbReference type="RefSeq" id="WP_203654196.1">
    <property type="nucleotide sequence ID" value="NZ_BAAAZM010000010.1"/>
</dbReference>
<evidence type="ECO:0000313" key="3">
    <source>
        <dbReference type="EMBL" id="GID09390.1"/>
    </source>
</evidence>
<dbReference type="InterPro" id="IPR010872">
    <property type="entry name" value="MDMPI_C-term_domain"/>
</dbReference>
<name>A0A8J3IVL3_9ACTN</name>
<dbReference type="Pfam" id="PF07398">
    <property type="entry name" value="MDMPI_C"/>
    <property type="match status" value="1"/>
</dbReference>
<sequence length="234" mass="24068">MSRDPYADANLLASATDRLLAAVRTMDDGQVAAPSGLPGWNRGHVLAHLSRQADALSNLAGSAISGEPAVMYASPEARNADIAAGAGRGQAEQFADLAAASGRLAGLIDAVPAERWAAEVAYRQGPGPATLVPWARLREVEIHHVDLAVGYTVDDWDAGFAAELCAELAAEFADRPAPPAVELRATDTGAVYRIGAGPTVSGTAARLAGWLLGRPAGELAVDPAGPLPVPPAWK</sequence>
<dbReference type="AlphaFoldDB" id="A0A8J3IVL3"/>
<feature type="domain" description="MDMPI C-terminal" evidence="1">
    <location>
        <begin position="155"/>
        <end position="231"/>
    </location>
</feature>
<keyword evidence="4" id="KW-1185">Reference proteome</keyword>
<dbReference type="GO" id="GO:0046872">
    <property type="term" value="F:metal ion binding"/>
    <property type="evidence" value="ECO:0007669"/>
    <property type="project" value="InterPro"/>
</dbReference>
<feature type="domain" description="Mycothiol-dependent maleylpyruvate isomerase metal-binding" evidence="2">
    <location>
        <begin position="12"/>
        <end position="148"/>
    </location>
</feature>
<comment type="caution">
    <text evidence="3">The sequence shown here is derived from an EMBL/GenBank/DDBJ whole genome shotgun (WGS) entry which is preliminary data.</text>
</comment>
<keyword evidence="3" id="KW-0413">Isomerase</keyword>
<dbReference type="EMBL" id="BOMB01000001">
    <property type="protein sequence ID" value="GID09390.1"/>
    <property type="molecule type" value="Genomic_DNA"/>
</dbReference>
<protein>
    <submittedName>
        <fullName evidence="3">Maleylpyruvate isomerase</fullName>
    </submittedName>
</protein>
<dbReference type="InterPro" id="IPR036527">
    <property type="entry name" value="SCP2_sterol-bd_dom_sf"/>
</dbReference>
<gene>
    <name evidence="3" type="ORF">Aru02nite_02790</name>
</gene>
<reference evidence="3" key="1">
    <citation type="submission" date="2021-01" db="EMBL/GenBank/DDBJ databases">
        <title>Whole genome shotgun sequence of Actinocatenispora rupis NBRC 107355.</title>
        <authorList>
            <person name="Komaki H."/>
            <person name="Tamura T."/>
        </authorList>
    </citation>
    <scope>NUCLEOTIDE SEQUENCE</scope>
    <source>
        <strain evidence="3">NBRC 107355</strain>
    </source>
</reference>
<evidence type="ECO:0000259" key="2">
    <source>
        <dbReference type="Pfam" id="PF11716"/>
    </source>
</evidence>
<dbReference type="SUPFAM" id="SSF109854">
    <property type="entry name" value="DinB/YfiT-like putative metalloenzymes"/>
    <property type="match status" value="1"/>
</dbReference>
<dbReference type="GO" id="GO:0016853">
    <property type="term" value="F:isomerase activity"/>
    <property type="evidence" value="ECO:0007669"/>
    <property type="project" value="UniProtKB-KW"/>
</dbReference>
<dbReference type="Pfam" id="PF11716">
    <property type="entry name" value="MDMPI_N"/>
    <property type="match status" value="1"/>
</dbReference>
<dbReference type="Gene3D" id="3.30.1050.20">
    <property type="match status" value="1"/>
</dbReference>
<evidence type="ECO:0000313" key="4">
    <source>
        <dbReference type="Proteomes" id="UP000612808"/>
    </source>
</evidence>
<dbReference type="Proteomes" id="UP000612808">
    <property type="component" value="Unassembled WGS sequence"/>
</dbReference>
<dbReference type="InterPro" id="IPR024344">
    <property type="entry name" value="MDMPI_metal-binding"/>
</dbReference>
<evidence type="ECO:0000259" key="1">
    <source>
        <dbReference type="Pfam" id="PF07398"/>
    </source>
</evidence>
<dbReference type="SUPFAM" id="SSF55718">
    <property type="entry name" value="SCP-like"/>
    <property type="match status" value="1"/>
</dbReference>
<proteinExistence type="predicted"/>
<accession>A0A8J3IVL3</accession>
<dbReference type="Gene3D" id="1.20.120.450">
    <property type="entry name" value="dinb family like domain"/>
    <property type="match status" value="1"/>
</dbReference>
<organism evidence="3 4">
    <name type="scientific">Actinocatenispora rupis</name>
    <dbReference type="NCBI Taxonomy" id="519421"/>
    <lineage>
        <taxon>Bacteria</taxon>
        <taxon>Bacillati</taxon>
        <taxon>Actinomycetota</taxon>
        <taxon>Actinomycetes</taxon>
        <taxon>Micromonosporales</taxon>
        <taxon>Micromonosporaceae</taxon>
        <taxon>Actinocatenispora</taxon>
    </lineage>
</organism>